<dbReference type="Gene3D" id="3.40.190.10">
    <property type="entry name" value="Periplasmic binding protein-like II"/>
    <property type="match status" value="2"/>
</dbReference>
<accession>A0A2S5DDC7</accession>
<dbReference type="Pfam" id="PF00497">
    <property type="entry name" value="SBP_bac_3"/>
    <property type="match status" value="1"/>
</dbReference>
<sequence>MAIARKGAGVIARCFLLSLSILWAVAVWGAERKVTLCYDKYPPYAMGEFDSLADSGIKVRVLQEIGRQLGLTVAVKILPWKRCLSEAQDGRVDGILPLYKTPEREQFMEFSEPVMRQYNCFLYKKSAFHGTVDWKDYETLKSHRLGMEIGSVVDKDMEAAFESAHPIQRAVDSVTLIKMMESGRIELATVDSNVGKFLVRQQGVEDTVGVSDVPIGKLSYAAFGLSKASGAAKWIPDFNKALARMRATGQLDKILGAPVE</sequence>
<dbReference type="Proteomes" id="UP000237082">
    <property type="component" value="Unassembled WGS sequence"/>
</dbReference>
<reference evidence="4" key="1">
    <citation type="submission" date="2018-02" db="EMBL/GenBank/DDBJ databases">
        <authorList>
            <person name="O'Hara-Hanley K."/>
            <person name="Soby S."/>
        </authorList>
    </citation>
    <scope>NUCLEOTIDE SEQUENCE [LARGE SCALE GENOMIC DNA]</scope>
    <source>
        <strain evidence="4">MWU14-2602</strain>
    </source>
</reference>
<name>A0A2S5DDC7_9NEIS</name>
<organism evidence="3 4">
    <name type="scientific">Chromobacterium alticapitis</name>
    <dbReference type="NCBI Taxonomy" id="2073169"/>
    <lineage>
        <taxon>Bacteria</taxon>
        <taxon>Pseudomonadati</taxon>
        <taxon>Pseudomonadota</taxon>
        <taxon>Betaproteobacteria</taxon>
        <taxon>Neisseriales</taxon>
        <taxon>Chromobacteriaceae</taxon>
        <taxon>Chromobacterium</taxon>
    </lineage>
</organism>
<dbReference type="PANTHER" id="PTHR35936">
    <property type="entry name" value="MEMBRANE-BOUND LYTIC MUREIN TRANSGLYCOSYLASE F"/>
    <property type="match status" value="1"/>
</dbReference>
<proteinExistence type="predicted"/>
<comment type="caution">
    <text evidence="3">The sequence shown here is derived from an EMBL/GenBank/DDBJ whole genome shotgun (WGS) entry which is preliminary data.</text>
</comment>
<dbReference type="InterPro" id="IPR001638">
    <property type="entry name" value="Solute-binding_3/MltF_N"/>
</dbReference>
<gene>
    <name evidence="3" type="ORF">C2I19_15890</name>
</gene>
<feature type="domain" description="Solute-binding protein family 3/N-terminal" evidence="2">
    <location>
        <begin position="33"/>
        <end position="258"/>
    </location>
</feature>
<dbReference type="SMART" id="SM00062">
    <property type="entry name" value="PBPb"/>
    <property type="match status" value="1"/>
</dbReference>
<dbReference type="PANTHER" id="PTHR35936:SF25">
    <property type="entry name" value="ABC TRANSPORTER SUBSTRATE-BINDING PROTEIN"/>
    <property type="match status" value="1"/>
</dbReference>
<keyword evidence="1" id="KW-0732">Signal</keyword>
<evidence type="ECO:0000256" key="1">
    <source>
        <dbReference type="ARBA" id="ARBA00022729"/>
    </source>
</evidence>
<keyword evidence="4" id="KW-1185">Reference proteome</keyword>
<evidence type="ECO:0000313" key="4">
    <source>
        <dbReference type="Proteomes" id="UP000237082"/>
    </source>
</evidence>
<dbReference type="AlphaFoldDB" id="A0A2S5DDC7"/>
<evidence type="ECO:0000259" key="2">
    <source>
        <dbReference type="SMART" id="SM00062"/>
    </source>
</evidence>
<dbReference type="SUPFAM" id="SSF53850">
    <property type="entry name" value="Periplasmic binding protein-like II"/>
    <property type="match status" value="1"/>
</dbReference>
<protein>
    <recommendedName>
        <fullName evidence="2">Solute-binding protein family 3/N-terminal domain-containing protein</fullName>
    </recommendedName>
</protein>
<dbReference type="EMBL" id="PQWB01000079">
    <property type="protein sequence ID" value="POZ60998.1"/>
    <property type="molecule type" value="Genomic_DNA"/>
</dbReference>
<evidence type="ECO:0000313" key="3">
    <source>
        <dbReference type="EMBL" id="POZ60998.1"/>
    </source>
</evidence>